<dbReference type="PROSITE" id="PS00086">
    <property type="entry name" value="CYTOCHROME_P450"/>
    <property type="match status" value="1"/>
</dbReference>
<evidence type="ECO:0000256" key="6">
    <source>
        <dbReference type="ARBA" id="ARBA00022723"/>
    </source>
</evidence>
<feature type="binding site" description="axial binding residue" evidence="13">
    <location>
        <position position="356"/>
    </location>
    <ligand>
        <name>heme</name>
        <dbReference type="ChEBI" id="CHEBI:30413"/>
    </ligand>
    <ligandPart>
        <name>Fe</name>
        <dbReference type="ChEBI" id="CHEBI:18248"/>
    </ligandPart>
</feature>
<keyword evidence="7" id="KW-0256">Endoplasmic reticulum</keyword>
<comment type="similarity">
    <text evidence="4 14">Belongs to the cytochrome P450 family.</text>
</comment>
<evidence type="ECO:0000256" key="1">
    <source>
        <dbReference type="ARBA" id="ARBA00001971"/>
    </source>
</evidence>
<evidence type="ECO:0000256" key="4">
    <source>
        <dbReference type="ARBA" id="ARBA00010617"/>
    </source>
</evidence>
<gene>
    <name evidence="15" type="primary">AUGUSTUS-3.0.2_15103</name>
    <name evidence="15" type="ORF">TcasGA2_TC015103</name>
</gene>
<keyword evidence="5 13" id="KW-0349">Heme</keyword>
<dbReference type="CDD" id="cd11056">
    <property type="entry name" value="CYP6-like"/>
    <property type="match status" value="1"/>
</dbReference>
<dbReference type="GO" id="GO:0005506">
    <property type="term" value="F:iron ion binding"/>
    <property type="evidence" value="ECO:0007669"/>
    <property type="project" value="InterPro"/>
</dbReference>
<dbReference type="PRINTS" id="PR00463">
    <property type="entry name" value="EP450I"/>
</dbReference>
<proteinExistence type="inferred from homology"/>
<dbReference type="GO" id="GO:0004497">
    <property type="term" value="F:monooxygenase activity"/>
    <property type="evidence" value="ECO:0007669"/>
    <property type="project" value="UniProtKB-KW"/>
</dbReference>
<name>D2A5V3_TRICA</name>
<evidence type="ECO:0000256" key="8">
    <source>
        <dbReference type="ARBA" id="ARBA00022848"/>
    </source>
</evidence>
<comment type="cofactor">
    <cofactor evidence="1 13">
        <name>heme</name>
        <dbReference type="ChEBI" id="CHEBI:30413"/>
    </cofactor>
</comment>
<evidence type="ECO:0000256" key="3">
    <source>
        <dbReference type="ARBA" id="ARBA00004406"/>
    </source>
</evidence>
<evidence type="ECO:0000313" key="16">
    <source>
        <dbReference type="Proteomes" id="UP000007266"/>
    </source>
</evidence>
<keyword evidence="12" id="KW-0472">Membrane</keyword>
<comment type="subcellular location">
    <subcellularLocation>
        <location evidence="3">Endoplasmic reticulum membrane</location>
        <topology evidence="3">Peripheral membrane protein</topology>
    </subcellularLocation>
    <subcellularLocation>
        <location evidence="2">Microsome membrane</location>
        <topology evidence="2">Peripheral membrane protein</topology>
    </subcellularLocation>
</comment>
<evidence type="ECO:0000256" key="11">
    <source>
        <dbReference type="ARBA" id="ARBA00023033"/>
    </source>
</evidence>
<dbReference type="InterPro" id="IPR001128">
    <property type="entry name" value="Cyt_P450"/>
</dbReference>
<evidence type="ECO:0000256" key="10">
    <source>
        <dbReference type="ARBA" id="ARBA00023004"/>
    </source>
</evidence>
<dbReference type="InterPro" id="IPR050476">
    <property type="entry name" value="Insect_CytP450_Detox"/>
</dbReference>
<keyword evidence="16" id="KW-1185">Reference proteome</keyword>
<dbReference type="AlphaFoldDB" id="D2A5V3"/>
<dbReference type="OMA" id="SAHIFNT"/>
<evidence type="ECO:0000313" key="15">
    <source>
        <dbReference type="EMBL" id="EFA05684.2"/>
    </source>
</evidence>
<dbReference type="PANTHER" id="PTHR24292:SF100">
    <property type="entry name" value="CYTOCHROME P450 6A16, ISOFORM B-RELATED"/>
    <property type="match status" value="1"/>
</dbReference>
<evidence type="ECO:0000256" key="12">
    <source>
        <dbReference type="ARBA" id="ARBA00023136"/>
    </source>
</evidence>
<dbReference type="InParanoid" id="D2A5V3"/>
<keyword evidence="10 13" id="KW-0408">Iron</keyword>
<sequence length="413" mass="47862">MKEKKWKHGGFYQQLSPVYVICDLNYVKNIMTRDFNYFPYRGLYYNETSDPLSAHIFNTSGAKWKRMRRKLDQIFTSSKLKTIFPLLPNCGEKLAGKCEPVDIKKVLDDFISDVIELCVFGSECKVFKQLGRKILNRSRLRRLKGIIINNFPKLAKILDIVLIPRDASTFFKKVVAEIVEERKKGQTGRNDFLQVLVEMEKKFEITIDEIAAQCFIFLIAGMSTSPTAMTFALYELARHQDIQEKVRQDIAKFGKVTYDSLQEMKYLGQVFDETLRMYPPAAYLNRKCERNYEIPDGSGIIVEKGTIVAIPVLGIHYDRDYYPDPEKFDPEHFSEENKRLRPNFAFLPFGEGPRICIGMRFGLMQSKLGLVSLLKRYKFTVSEKTREPLKMKPNSLVLSAEGEIWLDVTEIKI</sequence>
<dbReference type="HOGENOM" id="CLU_001570_5_2_1"/>
<dbReference type="GO" id="GO:0020037">
    <property type="term" value="F:heme binding"/>
    <property type="evidence" value="ECO:0007669"/>
    <property type="project" value="InterPro"/>
</dbReference>
<reference evidence="15 16" key="1">
    <citation type="journal article" date="2008" name="Nature">
        <title>The genome of the model beetle and pest Tribolium castaneum.</title>
        <authorList>
            <consortium name="Tribolium Genome Sequencing Consortium"/>
            <person name="Richards S."/>
            <person name="Gibbs R.A."/>
            <person name="Weinstock G.M."/>
            <person name="Brown S.J."/>
            <person name="Denell R."/>
            <person name="Beeman R.W."/>
            <person name="Gibbs R."/>
            <person name="Beeman R.W."/>
            <person name="Brown S.J."/>
            <person name="Bucher G."/>
            <person name="Friedrich M."/>
            <person name="Grimmelikhuijzen C.J."/>
            <person name="Klingler M."/>
            <person name="Lorenzen M."/>
            <person name="Richards S."/>
            <person name="Roth S."/>
            <person name="Schroder R."/>
            <person name="Tautz D."/>
            <person name="Zdobnov E.M."/>
            <person name="Muzny D."/>
            <person name="Gibbs R.A."/>
            <person name="Weinstock G.M."/>
            <person name="Attaway T."/>
            <person name="Bell S."/>
            <person name="Buhay C.J."/>
            <person name="Chandrabose M.N."/>
            <person name="Chavez D."/>
            <person name="Clerk-Blankenburg K.P."/>
            <person name="Cree A."/>
            <person name="Dao M."/>
            <person name="Davis C."/>
            <person name="Chacko J."/>
            <person name="Dinh H."/>
            <person name="Dugan-Rocha S."/>
            <person name="Fowler G."/>
            <person name="Garner T.T."/>
            <person name="Garnes J."/>
            <person name="Gnirke A."/>
            <person name="Hawes A."/>
            <person name="Hernandez J."/>
            <person name="Hines S."/>
            <person name="Holder M."/>
            <person name="Hume J."/>
            <person name="Jhangiani S.N."/>
            <person name="Joshi V."/>
            <person name="Khan Z.M."/>
            <person name="Jackson L."/>
            <person name="Kovar C."/>
            <person name="Kowis A."/>
            <person name="Lee S."/>
            <person name="Lewis L.R."/>
            <person name="Margolis J."/>
            <person name="Morgan M."/>
            <person name="Nazareth L.V."/>
            <person name="Nguyen N."/>
            <person name="Okwuonu G."/>
            <person name="Parker D."/>
            <person name="Richards S."/>
            <person name="Ruiz S.J."/>
            <person name="Santibanez J."/>
            <person name="Savard J."/>
            <person name="Scherer S.E."/>
            <person name="Schneider B."/>
            <person name="Sodergren E."/>
            <person name="Tautz D."/>
            <person name="Vattahil S."/>
            <person name="Villasana D."/>
            <person name="White C.S."/>
            <person name="Wright R."/>
            <person name="Park Y."/>
            <person name="Beeman R.W."/>
            <person name="Lord J."/>
            <person name="Oppert B."/>
            <person name="Lorenzen M."/>
            <person name="Brown S."/>
            <person name="Wang L."/>
            <person name="Savard J."/>
            <person name="Tautz D."/>
            <person name="Richards S."/>
            <person name="Weinstock G."/>
            <person name="Gibbs R.A."/>
            <person name="Liu Y."/>
            <person name="Worley K."/>
            <person name="Weinstock G."/>
            <person name="Elsik C.G."/>
            <person name="Reese J.T."/>
            <person name="Elhaik E."/>
            <person name="Landan G."/>
            <person name="Graur D."/>
            <person name="Arensburger P."/>
            <person name="Atkinson P."/>
            <person name="Beeman R.W."/>
            <person name="Beidler J."/>
            <person name="Brown S.J."/>
            <person name="Demuth J.P."/>
            <person name="Drury D.W."/>
            <person name="Du Y.Z."/>
            <person name="Fujiwara H."/>
            <person name="Lorenzen M."/>
            <person name="Maselli V."/>
            <person name="Osanai M."/>
            <person name="Park Y."/>
            <person name="Robertson H.M."/>
            <person name="Tu Z."/>
            <person name="Wang J.J."/>
            <person name="Wang S."/>
            <person name="Richards S."/>
            <person name="Song H."/>
            <person name="Zhang L."/>
            <person name="Sodergren E."/>
            <person name="Werner D."/>
            <person name="Stanke M."/>
            <person name="Morgenstern B."/>
            <person name="Solovyev V."/>
            <person name="Kosarev P."/>
            <person name="Brown G."/>
            <person name="Chen H.C."/>
            <person name="Ermolaeva O."/>
            <person name="Hlavina W."/>
            <person name="Kapustin Y."/>
            <person name="Kiryutin B."/>
            <person name="Kitts P."/>
            <person name="Maglott D."/>
            <person name="Pruitt K."/>
            <person name="Sapojnikov V."/>
            <person name="Souvorov A."/>
            <person name="Mackey A.J."/>
            <person name="Waterhouse R.M."/>
            <person name="Wyder S."/>
            <person name="Zdobnov E.M."/>
            <person name="Zdobnov E.M."/>
            <person name="Wyder S."/>
            <person name="Kriventseva E.V."/>
            <person name="Kadowaki T."/>
            <person name="Bork P."/>
            <person name="Aranda M."/>
            <person name="Bao R."/>
            <person name="Beermann A."/>
            <person name="Berns N."/>
            <person name="Bolognesi R."/>
            <person name="Bonneton F."/>
            <person name="Bopp D."/>
            <person name="Brown S.J."/>
            <person name="Bucher G."/>
            <person name="Butts T."/>
            <person name="Chaumot A."/>
            <person name="Denell R.E."/>
            <person name="Ferrier D.E."/>
            <person name="Friedrich M."/>
            <person name="Gordon C.M."/>
            <person name="Jindra M."/>
            <person name="Klingler M."/>
            <person name="Lan Q."/>
            <person name="Lattorff H.M."/>
            <person name="Laudet V."/>
            <person name="von Levetsow C."/>
            <person name="Liu Z."/>
            <person name="Lutz R."/>
            <person name="Lynch J.A."/>
            <person name="da Fonseca R.N."/>
            <person name="Posnien N."/>
            <person name="Reuter R."/>
            <person name="Roth S."/>
            <person name="Savard J."/>
            <person name="Schinko J.B."/>
            <person name="Schmitt C."/>
            <person name="Schoppmeier M."/>
            <person name="Schroder R."/>
            <person name="Shippy T.D."/>
            <person name="Simonnet F."/>
            <person name="Marques-Souza H."/>
            <person name="Tautz D."/>
            <person name="Tomoyasu Y."/>
            <person name="Trauner J."/>
            <person name="Van der Zee M."/>
            <person name="Vervoort M."/>
            <person name="Wittkopp N."/>
            <person name="Wimmer E.A."/>
            <person name="Yang X."/>
            <person name="Jones A.K."/>
            <person name="Sattelle D.B."/>
            <person name="Ebert P.R."/>
            <person name="Nelson D."/>
            <person name="Scott J.G."/>
            <person name="Beeman R.W."/>
            <person name="Muthukrishnan S."/>
            <person name="Kramer K.J."/>
            <person name="Arakane Y."/>
            <person name="Beeman R.W."/>
            <person name="Zhu Q."/>
            <person name="Hogenkamp D."/>
            <person name="Dixit R."/>
            <person name="Oppert B."/>
            <person name="Jiang H."/>
            <person name="Zou Z."/>
            <person name="Marshall J."/>
            <person name="Elpidina E."/>
            <person name="Vinokurov K."/>
            <person name="Oppert C."/>
            <person name="Zou Z."/>
            <person name="Evans J."/>
            <person name="Lu Z."/>
            <person name="Zhao P."/>
            <person name="Sumathipala N."/>
            <person name="Altincicek B."/>
            <person name="Vilcinskas A."/>
            <person name="Williams M."/>
            <person name="Hultmark D."/>
            <person name="Hetru C."/>
            <person name="Jiang H."/>
            <person name="Grimmelikhuijzen C.J."/>
            <person name="Hauser F."/>
            <person name="Cazzamali G."/>
            <person name="Williamson M."/>
            <person name="Park Y."/>
            <person name="Li B."/>
            <person name="Tanaka Y."/>
            <person name="Predel R."/>
            <person name="Neupert S."/>
            <person name="Schachtner J."/>
            <person name="Verleyen P."/>
            <person name="Raible F."/>
            <person name="Bork P."/>
            <person name="Friedrich M."/>
            <person name="Walden K.K."/>
            <person name="Robertson H.M."/>
            <person name="Angeli S."/>
            <person name="Foret S."/>
            <person name="Bucher G."/>
            <person name="Schuetz S."/>
            <person name="Maleszka R."/>
            <person name="Wimmer E.A."/>
            <person name="Beeman R.W."/>
            <person name="Lorenzen M."/>
            <person name="Tomoyasu Y."/>
            <person name="Miller S.C."/>
            <person name="Grossmann D."/>
            <person name="Bucher G."/>
        </authorList>
    </citation>
    <scope>NUCLEOTIDE SEQUENCE [LARGE SCALE GENOMIC DNA]</scope>
    <source>
        <strain evidence="15 16">Georgia GA2</strain>
    </source>
</reference>
<evidence type="ECO:0000256" key="9">
    <source>
        <dbReference type="ARBA" id="ARBA00023002"/>
    </source>
</evidence>
<dbReference type="FunFam" id="1.10.630.10:FF:000042">
    <property type="entry name" value="Cytochrome P450"/>
    <property type="match status" value="1"/>
</dbReference>
<dbReference type="Proteomes" id="UP000007266">
    <property type="component" value="Linkage group 6"/>
</dbReference>
<evidence type="ECO:0000256" key="5">
    <source>
        <dbReference type="ARBA" id="ARBA00022617"/>
    </source>
</evidence>
<dbReference type="Pfam" id="PF00067">
    <property type="entry name" value="p450"/>
    <property type="match status" value="1"/>
</dbReference>
<organism evidence="15 16">
    <name type="scientific">Tribolium castaneum</name>
    <name type="common">Red flour beetle</name>
    <dbReference type="NCBI Taxonomy" id="7070"/>
    <lineage>
        <taxon>Eukaryota</taxon>
        <taxon>Metazoa</taxon>
        <taxon>Ecdysozoa</taxon>
        <taxon>Arthropoda</taxon>
        <taxon>Hexapoda</taxon>
        <taxon>Insecta</taxon>
        <taxon>Pterygota</taxon>
        <taxon>Neoptera</taxon>
        <taxon>Endopterygota</taxon>
        <taxon>Coleoptera</taxon>
        <taxon>Polyphaga</taxon>
        <taxon>Cucujiformia</taxon>
        <taxon>Tenebrionidae</taxon>
        <taxon>Tenebrionidae incertae sedis</taxon>
        <taxon>Tribolium</taxon>
    </lineage>
</organism>
<keyword evidence="6 13" id="KW-0479">Metal-binding</keyword>
<dbReference type="Gene3D" id="1.10.630.10">
    <property type="entry name" value="Cytochrome P450"/>
    <property type="match status" value="1"/>
</dbReference>
<accession>D2A5V3</accession>
<dbReference type="GO" id="GO:0005789">
    <property type="term" value="C:endoplasmic reticulum membrane"/>
    <property type="evidence" value="ECO:0007669"/>
    <property type="project" value="UniProtKB-SubCell"/>
</dbReference>
<dbReference type="EMBL" id="KQ971345">
    <property type="protein sequence ID" value="EFA05684.2"/>
    <property type="molecule type" value="Genomic_DNA"/>
</dbReference>
<protein>
    <submittedName>
        <fullName evidence="15">Cytochrome P450 6BL1</fullName>
    </submittedName>
</protein>
<dbReference type="PRINTS" id="PR00385">
    <property type="entry name" value="P450"/>
</dbReference>
<dbReference type="PANTHER" id="PTHR24292">
    <property type="entry name" value="CYTOCHROME P450"/>
    <property type="match status" value="1"/>
</dbReference>
<keyword evidence="9 14" id="KW-0560">Oxidoreductase</keyword>
<keyword evidence="11 14" id="KW-0503">Monooxygenase</keyword>
<dbReference type="InterPro" id="IPR002401">
    <property type="entry name" value="Cyt_P450_E_grp-I"/>
</dbReference>
<dbReference type="SUPFAM" id="SSF48264">
    <property type="entry name" value="Cytochrome P450"/>
    <property type="match status" value="1"/>
</dbReference>
<dbReference type="InterPro" id="IPR017972">
    <property type="entry name" value="Cyt_P450_CS"/>
</dbReference>
<evidence type="ECO:0000256" key="2">
    <source>
        <dbReference type="ARBA" id="ARBA00004174"/>
    </source>
</evidence>
<keyword evidence="8" id="KW-0492">Microsome</keyword>
<dbReference type="InterPro" id="IPR036396">
    <property type="entry name" value="Cyt_P450_sf"/>
</dbReference>
<dbReference type="GO" id="GO:0016705">
    <property type="term" value="F:oxidoreductase activity, acting on paired donors, with incorporation or reduction of molecular oxygen"/>
    <property type="evidence" value="ECO:0007669"/>
    <property type="project" value="InterPro"/>
</dbReference>
<evidence type="ECO:0000256" key="13">
    <source>
        <dbReference type="PIRSR" id="PIRSR602401-1"/>
    </source>
</evidence>
<dbReference type="eggNOG" id="KOG0158">
    <property type="taxonomic scope" value="Eukaryota"/>
</dbReference>
<evidence type="ECO:0000256" key="14">
    <source>
        <dbReference type="RuleBase" id="RU000461"/>
    </source>
</evidence>
<evidence type="ECO:0000256" key="7">
    <source>
        <dbReference type="ARBA" id="ARBA00022824"/>
    </source>
</evidence>
<reference evidence="15 16" key="2">
    <citation type="journal article" date="2010" name="Nucleic Acids Res.">
        <title>BeetleBase in 2010: revisions to provide comprehensive genomic information for Tribolium castaneum.</title>
        <authorList>
            <person name="Kim H.S."/>
            <person name="Murphy T."/>
            <person name="Xia J."/>
            <person name="Caragea D."/>
            <person name="Park Y."/>
            <person name="Beeman R.W."/>
            <person name="Lorenzen M.D."/>
            <person name="Butcher S."/>
            <person name="Manak J.R."/>
            <person name="Brown S.J."/>
        </authorList>
    </citation>
    <scope>GENOME REANNOTATION</scope>
    <source>
        <strain evidence="15 16">Georgia GA2</strain>
    </source>
</reference>